<name>A0A8R7PU89_TRIUA</name>
<sequence length="84" mass="8421">SILVGGFSARAAVPDARPGRDDVRVSLRGAAAASRASAMPRLLSALLPRLRPAATSPRASPSFLRLSSAAVCCGGLLCSMDAAG</sequence>
<evidence type="ECO:0000313" key="1">
    <source>
        <dbReference type="EnsemblPlants" id="TuG1812G0300002868.01.T02.cds469302"/>
    </source>
</evidence>
<reference evidence="1" key="3">
    <citation type="submission" date="2022-06" db="UniProtKB">
        <authorList>
            <consortium name="EnsemblPlants"/>
        </authorList>
    </citation>
    <scope>IDENTIFICATION</scope>
</reference>
<protein>
    <submittedName>
        <fullName evidence="1">Uncharacterized protein</fullName>
    </submittedName>
</protein>
<keyword evidence="2" id="KW-1185">Reference proteome</keyword>
<accession>A0A8R7PU89</accession>
<evidence type="ECO:0000313" key="2">
    <source>
        <dbReference type="Proteomes" id="UP000015106"/>
    </source>
</evidence>
<dbReference type="Proteomes" id="UP000015106">
    <property type="component" value="Chromosome 3"/>
</dbReference>
<dbReference type="AlphaFoldDB" id="A0A8R7PU89"/>
<proteinExistence type="predicted"/>
<reference evidence="1" key="2">
    <citation type="submission" date="2018-03" db="EMBL/GenBank/DDBJ databases">
        <title>The Triticum urartu genome reveals the dynamic nature of wheat genome evolution.</title>
        <authorList>
            <person name="Ling H."/>
            <person name="Ma B."/>
            <person name="Shi X."/>
            <person name="Liu H."/>
            <person name="Dong L."/>
            <person name="Sun H."/>
            <person name="Cao Y."/>
            <person name="Gao Q."/>
            <person name="Zheng S."/>
            <person name="Li Y."/>
            <person name="Yu Y."/>
            <person name="Du H."/>
            <person name="Qi M."/>
            <person name="Li Y."/>
            <person name="Yu H."/>
            <person name="Cui Y."/>
            <person name="Wang N."/>
            <person name="Chen C."/>
            <person name="Wu H."/>
            <person name="Zhao Y."/>
            <person name="Zhang J."/>
            <person name="Li Y."/>
            <person name="Zhou W."/>
            <person name="Zhang B."/>
            <person name="Hu W."/>
            <person name="Eijk M."/>
            <person name="Tang J."/>
            <person name="Witsenboer H."/>
            <person name="Zhao S."/>
            <person name="Li Z."/>
            <person name="Zhang A."/>
            <person name="Wang D."/>
            <person name="Liang C."/>
        </authorList>
    </citation>
    <scope>NUCLEOTIDE SEQUENCE [LARGE SCALE GENOMIC DNA]</scope>
    <source>
        <strain evidence="1">cv. G1812</strain>
    </source>
</reference>
<organism evidence="1 2">
    <name type="scientific">Triticum urartu</name>
    <name type="common">Red wild einkorn</name>
    <name type="synonym">Crithodium urartu</name>
    <dbReference type="NCBI Taxonomy" id="4572"/>
    <lineage>
        <taxon>Eukaryota</taxon>
        <taxon>Viridiplantae</taxon>
        <taxon>Streptophyta</taxon>
        <taxon>Embryophyta</taxon>
        <taxon>Tracheophyta</taxon>
        <taxon>Spermatophyta</taxon>
        <taxon>Magnoliopsida</taxon>
        <taxon>Liliopsida</taxon>
        <taxon>Poales</taxon>
        <taxon>Poaceae</taxon>
        <taxon>BOP clade</taxon>
        <taxon>Pooideae</taxon>
        <taxon>Triticodae</taxon>
        <taxon>Triticeae</taxon>
        <taxon>Triticinae</taxon>
        <taxon>Triticum</taxon>
    </lineage>
</organism>
<dbReference type="Gramene" id="TuG1812G0300002868.01.T02">
    <property type="protein sequence ID" value="TuG1812G0300002868.01.T02.cds469302"/>
    <property type="gene ID" value="TuG1812G0300002868.01"/>
</dbReference>
<dbReference type="EnsemblPlants" id="TuG1812G0300002868.01.T02">
    <property type="protein sequence ID" value="TuG1812G0300002868.01.T02.cds469302"/>
    <property type="gene ID" value="TuG1812G0300002868.01"/>
</dbReference>
<reference evidence="2" key="1">
    <citation type="journal article" date="2013" name="Nature">
        <title>Draft genome of the wheat A-genome progenitor Triticum urartu.</title>
        <authorList>
            <person name="Ling H.Q."/>
            <person name="Zhao S."/>
            <person name="Liu D."/>
            <person name="Wang J."/>
            <person name="Sun H."/>
            <person name="Zhang C."/>
            <person name="Fan H."/>
            <person name="Li D."/>
            <person name="Dong L."/>
            <person name="Tao Y."/>
            <person name="Gao C."/>
            <person name="Wu H."/>
            <person name="Li Y."/>
            <person name="Cui Y."/>
            <person name="Guo X."/>
            <person name="Zheng S."/>
            <person name="Wang B."/>
            <person name="Yu K."/>
            <person name="Liang Q."/>
            <person name="Yang W."/>
            <person name="Lou X."/>
            <person name="Chen J."/>
            <person name="Feng M."/>
            <person name="Jian J."/>
            <person name="Zhang X."/>
            <person name="Luo G."/>
            <person name="Jiang Y."/>
            <person name="Liu J."/>
            <person name="Wang Z."/>
            <person name="Sha Y."/>
            <person name="Zhang B."/>
            <person name="Wu H."/>
            <person name="Tang D."/>
            <person name="Shen Q."/>
            <person name="Xue P."/>
            <person name="Zou S."/>
            <person name="Wang X."/>
            <person name="Liu X."/>
            <person name="Wang F."/>
            <person name="Yang Y."/>
            <person name="An X."/>
            <person name="Dong Z."/>
            <person name="Zhang K."/>
            <person name="Zhang X."/>
            <person name="Luo M.C."/>
            <person name="Dvorak J."/>
            <person name="Tong Y."/>
            <person name="Wang J."/>
            <person name="Yang H."/>
            <person name="Li Z."/>
            <person name="Wang D."/>
            <person name="Zhang A."/>
            <person name="Wang J."/>
        </authorList>
    </citation>
    <scope>NUCLEOTIDE SEQUENCE</scope>
    <source>
        <strain evidence="2">cv. G1812</strain>
    </source>
</reference>